<evidence type="ECO:0000256" key="1">
    <source>
        <dbReference type="ARBA" id="ARBA00005010"/>
    </source>
</evidence>
<dbReference type="RefSeq" id="WP_055121226.1">
    <property type="nucleotide sequence ID" value="NZ_CXWA01000014.1"/>
</dbReference>
<evidence type="ECO:0000259" key="9">
    <source>
        <dbReference type="Pfam" id="PF14824"/>
    </source>
</evidence>
<dbReference type="InterPro" id="IPR037115">
    <property type="entry name" value="Sirohaem_synt_dimer_dom_sf"/>
</dbReference>
<dbReference type="InterPro" id="IPR014777">
    <property type="entry name" value="4pyrrole_Mease_sub1"/>
</dbReference>
<dbReference type="Pfam" id="PF10414">
    <property type="entry name" value="CysG_dimeriser"/>
    <property type="match status" value="1"/>
</dbReference>
<dbReference type="InterPro" id="IPR006367">
    <property type="entry name" value="Sirohaem_synthase_N"/>
</dbReference>
<feature type="domain" description="Siroheme synthase central" evidence="9">
    <location>
        <begin position="150"/>
        <end position="170"/>
    </location>
</feature>
<evidence type="ECO:0000259" key="7">
    <source>
        <dbReference type="Pfam" id="PF00590"/>
    </source>
</evidence>
<comment type="pathway">
    <text evidence="1">Porphyrin-containing compound metabolism; siroheme biosynthesis; sirohydrochlorin from precorrin-2: step 1/1.</text>
</comment>
<dbReference type="SUPFAM" id="SSF51735">
    <property type="entry name" value="NAD(P)-binding Rossmann-fold domains"/>
    <property type="match status" value="1"/>
</dbReference>
<dbReference type="NCBIfam" id="TIGR01470">
    <property type="entry name" value="cysG_Nterm"/>
    <property type="match status" value="1"/>
</dbReference>
<evidence type="ECO:0000313" key="10">
    <source>
        <dbReference type="EMBL" id="CTQ79047.1"/>
    </source>
</evidence>
<feature type="domain" description="Sirohaem synthase dimerisation" evidence="8">
    <location>
        <begin position="178"/>
        <end position="210"/>
    </location>
</feature>
<feature type="domain" description="Tetrapyrrole methylase" evidence="7">
    <location>
        <begin position="241"/>
        <end position="360"/>
    </location>
</feature>
<organism evidence="10 11">
    <name type="scientific">Roseibium album</name>
    <dbReference type="NCBI Taxonomy" id="311410"/>
    <lineage>
        <taxon>Bacteria</taxon>
        <taxon>Pseudomonadati</taxon>
        <taxon>Pseudomonadota</taxon>
        <taxon>Alphaproteobacteria</taxon>
        <taxon>Hyphomicrobiales</taxon>
        <taxon>Stappiaceae</taxon>
        <taxon>Roseibium</taxon>
    </lineage>
</organism>
<dbReference type="PANTHER" id="PTHR35330:SF1">
    <property type="entry name" value="SIROHEME BIOSYNTHESIS PROTEIN MET8"/>
    <property type="match status" value="1"/>
</dbReference>
<dbReference type="Pfam" id="PF14824">
    <property type="entry name" value="Sirohm_synth_M"/>
    <property type="match status" value="1"/>
</dbReference>
<dbReference type="GO" id="GO:0051287">
    <property type="term" value="F:NAD binding"/>
    <property type="evidence" value="ECO:0007669"/>
    <property type="project" value="InterPro"/>
</dbReference>
<evidence type="ECO:0000313" key="11">
    <source>
        <dbReference type="Proteomes" id="UP000049983"/>
    </source>
</evidence>
<reference evidence="11" key="1">
    <citation type="submission" date="2015-07" db="EMBL/GenBank/DDBJ databases">
        <authorList>
            <person name="Rodrigo-Torres Lidia"/>
            <person name="Arahal R.David."/>
        </authorList>
    </citation>
    <scope>NUCLEOTIDE SEQUENCE [LARGE SCALE GENOMIC DNA]</scope>
    <source>
        <strain evidence="11">CECT 5096</strain>
    </source>
</reference>
<dbReference type="Gene3D" id="1.10.8.210">
    <property type="entry name" value="Sirohaem synthase, dimerisation domain"/>
    <property type="match status" value="1"/>
</dbReference>
<dbReference type="Gene3D" id="3.40.50.720">
    <property type="entry name" value="NAD(P)-binding Rossmann-like Domain"/>
    <property type="match status" value="1"/>
</dbReference>
<evidence type="ECO:0000256" key="3">
    <source>
        <dbReference type="ARBA" id="ARBA00023002"/>
    </source>
</evidence>
<evidence type="ECO:0000256" key="6">
    <source>
        <dbReference type="ARBA" id="ARBA00047561"/>
    </source>
</evidence>
<dbReference type="GeneID" id="97673213"/>
<keyword evidence="5" id="KW-0627">Porphyrin biosynthesis</keyword>
<dbReference type="Gene3D" id="3.40.1010.10">
    <property type="entry name" value="Cobalt-precorrin-4 Transmethylase, Domain 1"/>
    <property type="match status" value="1"/>
</dbReference>
<dbReference type="Pfam" id="PF00590">
    <property type="entry name" value="TP_methylase"/>
    <property type="match status" value="1"/>
</dbReference>
<sequence>MRPTSRKPADATGKRRPARVGELACLPLFFPLKGRKVVIAGGTDAAAWKAELLAAAGANVHIYAERPGACLEALLEQGSPGGTLSYHPHSWTPQCFSGAALAVADAASIGEAKAFQCAAKAEGVPVNVIDNPQFCEFQFGSIVNRSPVVIGISTNGAAPILGQAIRRRIETLLPHCLKDWAALARRVRSTVLDTLSSGSQRRSFWERFTDLAFSGRSVLEAAEAGGLEPLLVEAKSAASGKVTFVGGAHGDAEDLTLKAVRALQSADVILFDERIDDSVLELARREATRVPVELRSGREICLQEGSAEMMISLAKQGRHVVRLKTGDPVNDSHAGKEFRRLAVEGIPVTIVPGIASTCAMVMDRCLTQPLQPGAIGLSCDTAAAQLHSVTGYEPRHGKGNTN</sequence>
<evidence type="ECO:0000256" key="2">
    <source>
        <dbReference type="ARBA" id="ARBA00012400"/>
    </source>
</evidence>
<dbReference type="InterPro" id="IPR036291">
    <property type="entry name" value="NAD(P)-bd_dom_sf"/>
</dbReference>
<accession>A0A0M7AWP4</accession>
<dbReference type="InterPro" id="IPR000878">
    <property type="entry name" value="4pyrrol_Mease"/>
</dbReference>
<keyword evidence="11" id="KW-1185">Reference proteome</keyword>
<dbReference type="SUPFAM" id="SSF53790">
    <property type="entry name" value="Tetrapyrrole methylase"/>
    <property type="match status" value="1"/>
</dbReference>
<dbReference type="Pfam" id="PF13241">
    <property type="entry name" value="NAD_binding_7"/>
    <property type="match status" value="1"/>
</dbReference>
<comment type="catalytic activity">
    <reaction evidence="6">
        <text>precorrin-2 + NAD(+) = sirohydrochlorin + NADH + 2 H(+)</text>
        <dbReference type="Rhea" id="RHEA:15613"/>
        <dbReference type="ChEBI" id="CHEBI:15378"/>
        <dbReference type="ChEBI" id="CHEBI:57540"/>
        <dbReference type="ChEBI" id="CHEBI:57945"/>
        <dbReference type="ChEBI" id="CHEBI:58351"/>
        <dbReference type="ChEBI" id="CHEBI:58827"/>
        <dbReference type="EC" id="1.3.1.76"/>
    </reaction>
</comment>
<dbReference type="GO" id="GO:0004851">
    <property type="term" value="F:uroporphyrin-III C-methyltransferase activity"/>
    <property type="evidence" value="ECO:0007669"/>
    <property type="project" value="InterPro"/>
</dbReference>
<dbReference type="InterPro" id="IPR028161">
    <property type="entry name" value="Met8-like"/>
</dbReference>
<name>A0A0M7AWP4_9HYPH</name>
<evidence type="ECO:0000259" key="8">
    <source>
        <dbReference type="Pfam" id="PF10414"/>
    </source>
</evidence>
<dbReference type="PANTHER" id="PTHR35330">
    <property type="entry name" value="SIROHEME BIOSYNTHESIS PROTEIN MET8"/>
    <property type="match status" value="1"/>
</dbReference>
<protein>
    <recommendedName>
        <fullName evidence="2">precorrin-2 dehydrogenase</fullName>
        <ecNumber evidence="2">1.3.1.76</ecNumber>
    </recommendedName>
</protein>
<dbReference type="InterPro" id="IPR035996">
    <property type="entry name" value="4pyrrol_Methylase_sf"/>
</dbReference>
<dbReference type="SUPFAM" id="SSF75615">
    <property type="entry name" value="Siroheme synthase middle domains-like"/>
    <property type="match status" value="1"/>
</dbReference>
<dbReference type="GO" id="GO:0051266">
    <property type="term" value="F:sirohydrochlorin ferrochelatase activity"/>
    <property type="evidence" value="ECO:0007669"/>
    <property type="project" value="InterPro"/>
</dbReference>
<proteinExistence type="predicted"/>
<dbReference type="UniPathway" id="UPA00262">
    <property type="reaction ID" value="UER00222"/>
</dbReference>
<dbReference type="GO" id="GO:0019354">
    <property type="term" value="P:siroheme biosynthetic process"/>
    <property type="evidence" value="ECO:0007669"/>
    <property type="project" value="UniProtKB-UniPathway"/>
</dbReference>
<dbReference type="STRING" id="311410.LA5095_05733"/>
<dbReference type="Proteomes" id="UP000049983">
    <property type="component" value="Unassembled WGS sequence"/>
</dbReference>
<evidence type="ECO:0000256" key="5">
    <source>
        <dbReference type="ARBA" id="ARBA00023244"/>
    </source>
</evidence>
<dbReference type="InterPro" id="IPR019478">
    <property type="entry name" value="Sirohaem_synthase_dimer_dom"/>
</dbReference>
<dbReference type="InterPro" id="IPR028281">
    <property type="entry name" value="Sirohaem_synthase_central"/>
</dbReference>
<keyword evidence="4" id="KW-0520">NAD</keyword>
<keyword evidence="3" id="KW-0560">Oxidoreductase</keyword>
<dbReference type="AlphaFoldDB" id="A0A0M7AWP4"/>
<dbReference type="EMBL" id="CXWC01000017">
    <property type="protein sequence ID" value="CTQ79047.1"/>
    <property type="molecule type" value="Genomic_DNA"/>
</dbReference>
<evidence type="ECO:0000256" key="4">
    <source>
        <dbReference type="ARBA" id="ARBA00023027"/>
    </source>
</evidence>
<dbReference type="EC" id="1.3.1.76" evidence="2"/>
<dbReference type="PIRSF" id="PIRSF036426">
    <property type="entry name" value="Sirohaem_synth"/>
    <property type="match status" value="1"/>
</dbReference>
<dbReference type="Gene3D" id="3.30.160.110">
    <property type="entry name" value="Siroheme synthase, domain 2"/>
    <property type="match status" value="1"/>
</dbReference>
<gene>
    <name evidence="10" type="primary">cysG_2</name>
    <name evidence="10" type="ORF">LA5096_05983</name>
</gene>
<dbReference type="GO" id="GO:0043115">
    <property type="term" value="F:precorrin-2 dehydrogenase activity"/>
    <property type="evidence" value="ECO:0007669"/>
    <property type="project" value="UniProtKB-EC"/>
</dbReference>
<dbReference type="InterPro" id="IPR012409">
    <property type="entry name" value="Sirohaem_synth"/>
</dbReference>
<dbReference type="GO" id="GO:0009236">
    <property type="term" value="P:cobalamin biosynthetic process"/>
    <property type="evidence" value="ECO:0007669"/>
    <property type="project" value="InterPro"/>
</dbReference>